<feature type="domain" description="Autotransporter" evidence="3">
    <location>
        <begin position="3182"/>
        <end position="3511"/>
    </location>
</feature>
<feature type="compositionally biased region" description="Low complexity" evidence="2">
    <location>
        <begin position="1982"/>
        <end position="1999"/>
    </location>
</feature>
<organism evidence="4 5">
    <name type="scientific">Rhodovulum sulfidophilum</name>
    <name type="common">Rhodobacter sulfidophilus</name>
    <dbReference type="NCBI Taxonomy" id="35806"/>
    <lineage>
        <taxon>Bacteria</taxon>
        <taxon>Pseudomonadati</taxon>
        <taxon>Pseudomonadota</taxon>
        <taxon>Alphaproteobacteria</taxon>
        <taxon>Rhodobacterales</taxon>
        <taxon>Paracoccaceae</taxon>
        <taxon>Rhodovulum</taxon>
    </lineage>
</organism>
<proteinExistence type="predicted"/>
<dbReference type="InterPro" id="IPR036709">
    <property type="entry name" value="Autotransporte_beta_dom_sf"/>
</dbReference>
<feature type="compositionally biased region" description="Low complexity" evidence="2">
    <location>
        <begin position="2257"/>
        <end position="2271"/>
    </location>
</feature>
<feature type="region of interest" description="Disordered" evidence="2">
    <location>
        <begin position="1982"/>
        <end position="2007"/>
    </location>
</feature>
<geneLocation type="plasmid" evidence="5">
    <name>Plasmid1 DNA</name>
</geneLocation>
<protein>
    <recommendedName>
        <fullName evidence="3">Autotransporter domain-containing protein</fullName>
    </recommendedName>
</protein>
<reference evidence="4 5" key="1">
    <citation type="submission" date="2015-02" db="EMBL/GenBank/DDBJ databases">
        <title>Genome sequene of Rhodovulum sulfidophilum DSM 2351.</title>
        <authorList>
            <person name="Nagao N."/>
        </authorList>
    </citation>
    <scope>NUCLEOTIDE SEQUENCE [LARGE SCALE GENOMIC DNA]</scope>
    <source>
        <strain evidence="4 5">DSM 2351</strain>
        <plasmid evidence="5">Plasmid Plasmid1 DNA</plasmid>
    </source>
</reference>
<feature type="compositionally biased region" description="Low complexity" evidence="2">
    <location>
        <begin position="2237"/>
        <end position="2249"/>
    </location>
</feature>
<sequence length="3511" mass="338604">MFTEAGLGRSEGVRRPFSPQFRKILRQALRSTTALAAGLTLGAAAAGADTFHWTGTAEDGFWATSENWQDAIGDPIEGDALGLGGMPVGIVLGEAASGPIGLETGRATLSALELTDNSGAVVTNGTLAFSLPEGASETAARLTVAGSGDFMGESLAFDLEDDLLVEASVDTGLAGNISGTGALRLRAAGDSEITLSGSNSQAGGTVIEAGTVAATGGGALSGAGAVTLAGGIDGRAASVLRIEQDETVGGLASAEGARGGLELADGSLTVSGGPASSFGLGISGSGGLTVSDGADLTLGAANSYEGGTVVSGGALTVTAGGSLGSGDVSVADGSLLTYGAALGADQTVTLGDDGLWTLAGDETVRGLAGAGTADLGGNSLDIALPDTETLAFGGSLKGGADSLLALTGGEYMLTGSLSDYRGGFRIEAGRLGLSDAGGALNDNALTLAGGTLVADLDNAFGGTITTEAGSASTITVAAGTTLSLTGGMALAGDLSFTAEGEDAEIGLKMASVTLQEGVSLGFDRARFKIGSEAAAGMFAADGGTRLGAEAVLDLAGYDVGIAALTGSGRILTGSGDAVLGLGDGTDFGGVLADGAAGRLSLETDGTVRLTGDNSLTGGTSVNGGSLTLAGGGTLGDIEIASAGRFVLEDGSAGSVVNSGTGSSNAGTIAALTQKAGSFANSGTVSGATSVEGGDLSNTGTLSGDVSVSGGSLSSSGSIGGDLDVTGGTATNSGTVGGKSSVGSGGVLVSEGGRFGDDLTIQGDTGKGAGTLRLSGTTTVAGDVSNDGGIEIAGGKDTTLNLTDGGGFTNNGSITAKEGALTVEAKTITISDGASMKGDIDFVGAVVNKGELDLENDLRDTLRTDEDGVTRIVDSLEGAGNDVENSGRLELGADLSFTGVGKVSNSGTVEIGANGLLQAKQINNDGTLTLGAGAALEGTGNTLENTGTITVGDGGSVTDAGAIENRETGLIEFTGDGTIASDSDQSGDGAIRSAGRIVTTDGGDDTITLGGSNPNVLENLESGSVEIGDSDSVIGSATTLKNAGSVMIGTGSTLELAALATGADGSVTNDGRLKAGSVTSAGSLTNNAGAEIASDVTSSGSLSNAGTISGDLSVTGGTATSSGSLQDVSVSGGALSSSGSIGGKLDVSEGEARIDGSVSGAVDVSGGTATNSGTVGGKSSVGSGGVLVSEGGRFGDDLTIQGDTGSGAGTLRLSGTTTVAGDVTNDGSIETAGGKDTALNLTDDGGFTNNGSITAEDGSLTVAADTITISDGASMKGDIDFVGAVVNKGELDLENDLRDTLRTDEDGVTRIVASLDGAGNDVENAGSLELGADLSFTGVGEVSNSGTVEIGANGRLQAERIENSGRLNLGAGAALEGTGNTLENTGTITVGDGGSVTDAGAIENRETGLIEFTGGGTIASDSDASGDEPIRNAGRIVTTDDGDDTITLGGSNPNVLENLASGSVEIGDSDSVIGSATTLDNAGSVTIGTGSTLELAALATAAGGSVTNDGMLKAGSVTSAGSLTNNAGAEIASDVTSSGSLSNAGTISGDLSVTGGTATNSGSLQDVSVSGGSLSSSGSIGGDLDVTGGTATNSGTVEGKSSVGSGGVLVSEGGRFGDDLTIQGDTGSGAGTLRLSGTTTVAGDVTNDGSIETAGGKDTALNLTDDGGFTNNGSITAEDGALTVEAKTITISDGASMKGDIDFVGAVVNKGELDLENDLRDTLRTDEDGVTRIVDSLEGEGNDVENAGSLQVGDGVALTGVGQVSNSGTVEIGANGRLEAGRIENDGTLTLGAGAALKGTGNTLDNSGTITVGDGGSVTDAGAIENREGGLIEFTGDGTLASDTDASGDDAIRNAGRIVTTDGGDDTITLGGSNPNVLENLASGSVEVGASDSVIGSATTLDNAGSVTIGTGSTLELAALATGADGSVTNDGRLKAGSVTSAGSLTNNVGAEIASDVTSSGSLSNDGTISGDLSVTGGTATSSGSLQDVSVSGGSLSSSGSIGGTLDVSEGEARIDGSVTGAVDVSGGSLEAGRDSALKGGLGVSGGSAETAGTVSGGVSVTGGRYDNSGSVSGGLDLADGSVGNTGTIGGAVTIGGGELTNGGTLSDDVSVSGGSLSSSGSIGGTLDVSEGEARIDGSVTGAVDVSGGSLEAGRDSALKGGLGVSGGSAETAGTVSGGVSVTGGRYDNSGSVSDGLDLADGTVGNTGTIGGAVTVGGGELTNGGTLSGDVSVSGGSLSSSGSIGGDLDVTGGTATNSGTVEGKSSVGSGGVLVSEGGSFGDDLTIQGDTGKGAGTLRLSGTTTVAGDVTNDGSIETAGGKDTALNLTDDGGFTNNGSITAEDGALTVEAKTITISDGASMKGDIDFVGAVVNKGELDLENDLQDTLKTDEDGVTRIVDSLEGEGNDVENAGSLQVGDGVALTGVGQVSNSGTVEIGANGRLEAGRIENDGTLTLGAGAALKGTGNTLDNSGTITVGDGGSVTDAGAIENREGGLIEFTGDGTLASDTDASGDDAIRNAGRIVTTDGGDDTITLGGSNPNVLENLASGSVEVGASDSVIGSATTLDNAGSVTIGTGSTLELAALATGADGSVTNDGRLKAGSVTSAGSLTNNVGAEIASDVTSSGSLSNDGTISGDLSVTGGTATSSGSLQDVSVSGGALTVTAGSLTGLSVSGGSASLEGGSLSGDLDVSGGTADVDVAVGGTADVTGGRLTIGADGSVAGLTTVGSAGSLDTAGTLASLTSAGQVENSGTITGDVAVTGGQTENTGTIGGDVSASGGTFLSSGTVSGDVAATGGALASVSGRIDGALTAETGSEARVTGDLALGGGLGIGEDGKFDLQSGTVTMAEDTDAVNDGTAIIGDGTLKGGTGGSFRNRDGGQLSVTGNGRLETDLVNAEGARAEIDGTIAGAVENDGEIALGGTIDGTLGNDGTVTVAADDTAGITGAIAGLGSYLVAGRLDFGGSFDLGREGETEGRLALGENATVSGDMVTSYGTVTLADGSRLEADLVSSGRLTASGSATVDGDLTLSDGAVLSLSDGTTGDRLDVTGDARLNGTIGMDIDLTDGAQSADAIYIDGVASGNVLLAFNDLTSGDYGQIRDRLDLLSYGSDGGLSVRSSGLPTSGSILYRLDENAGGDGWGLISGANPAFGGLSSGLALTQSLIGSVVNRPTSPYVSGLASTEGSPCGWGSWGRAMGGKATASGNSHTALGSFSTEIDASYGGVQAGLDYSCFDGGEDGWNLSFGTIFGLNDGSIKQPVYLFDPDTGTVNQGIQTSRNHTDFQQLYGGAYIGASRGRFFADLQVTVNETEFDLENKAAAGAYGERLGVDDQSYDSTGHTVSGTVGYAFPLGEESGFSLIPSLGFSVSRTKSDDLYFSNDPGDDDDDGVLKFDPINNEVGFASVTLSRSRVLPSGVSVLNGFATATAYHDFSDRSVAKYYELDSSGAPLGAPLVSENDGLGNYGELSAGFNYTRILGKGQAGAARQMDASVRVDSRFGDDLDGWGVTAQMRFQF</sequence>
<evidence type="ECO:0000259" key="3">
    <source>
        <dbReference type="PROSITE" id="PS51208"/>
    </source>
</evidence>
<accession>A0A0D6B916</accession>
<feature type="compositionally biased region" description="Low complexity" evidence="2">
    <location>
        <begin position="1593"/>
        <end position="1607"/>
    </location>
</feature>
<dbReference type="InterPro" id="IPR013425">
    <property type="entry name" value="Autotrns_rpt"/>
</dbReference>
<keyword evidence="1" id="KW-0732">Signal</keyword>
<feature type="compositionally biased region" description="Low complexity" evidence="2">
    <location>
        <begin position="1157"/>
        <end position="1166"/>
    </location>
</feature>
<feature type="region of interest" description="Disordered" evidence="2">
    <location>
        <begin position="1563"/>
        <end position="1607"/>
    </location>
</feature>
<evidence type="ECO:0000313" key="4">
    <source>
        <dbReference type="EMBL" id="BAQ71556.1"/>
    </source>
</evidence>
<feature type="compositionally biased region" description="Low complexity" evidence="2">
    <location>
        <begin position="1563"/>
        <end position="1585"/>
    </location>
</feature>
<dbReference type="InterPro" id="IPR012332">
    <property type="entry name" value="Autotransporter_pectin_lyase_C"/>
</dbReference>
<name>A0A0D6B916_RHOSU</name>
<feature type="compositionally biased region" description="Low complexity" evidence="2">
    <location>
        <begin position="701"/>
        <end position="724"/>
    </location>
</feature>
<dbReference type="Proteomes" id="UP000064912">
    <property type="component" value="Plasmid Plasmid1"/>
</dbReference>
<keyword evidence="4" id="KW-0614">Plasmid</keyword>
<feature type="region of interest" description="Disordered" evidence="2">
    <location>
        <begin position="1157"/>
        <end position="1181"/>
    </location>
</feature>
<dbReference type="InterPro" id="IPR011050">
    <property type="entry name" value="Pectin_lyase_fold/virulence"/>
</dbReference>
<dbReference type="PATRIC" id="fig|35806.4.peg.4548"/>
<evidence type="ECO:0000313" key="5">
    <source>
        <dbReference type="Proteomes" id="UP000064912"/>
    </source>
</evidence>
<dbReference type="EMBL" id="AP014801">
    <property type="protein sequence ID" value="BAQ71556.1"/>
    <property type="molecule type" value="Genomic_DNA"/>
</dbReference>
<dbReference type="PROSITE" id="PS51208">
    <property type="entry name" value="AUTOTRANSPORTER"/>
    <property type="match status" value="1"/>
</dbReference>
<feature type="region of interest" description="Disordered" evidence="2">
    <location>
        <begin position="1120"/>
        <end position="1141"/>
    </location>
</feature>
<feature type="region of interest" description="Disordered" evidence="2">
    <location>
        <begin position="2237"/>
        <end position="2271"/>
    </location>
</feature>
<dbReference type="SUPFAM" id="SSF103515">
    <property type="entry name" value="Autotransporter"/>
    <property type="match status" value="1"/>
</dbReference>
<evidence type="ECO:0000256" key="2">
    <source>
        <dbReference type="SAM" id="MobiDB-lite"/>
    </source>
</evidence>
<dbReference type="SUPFAM" id="SSF51126">
    <property type="entry name" value="Pectin lyase-like"/>
    <property type="match status" value="2"/>
</dbReference>
<dbReference type="KEGG" id="rsu:NHU_04443"/>
<evidence type="ECO:0000256" key="1">
    <source>
        <dbReference type="ARBA" id="ARBA00022729"/>
    </source>
</evidence>
<feature type="region of interest" description="Disordered" evidence="2">
    <location>
        <begin position="690"/>
        <end position="743"/>
    </location>
</feature>
<gene>
    <name evidence="4" type="ORF">NHU_04443</name>
</gene>
<feature type="compositionally biased region" description="Low complexity" evidence="2">
    <location>
        <begin position="1120"/>
        <end position="1138"/>
    </location>
</feature>
<dbReference type="NCBIfam" id="TIGR02601">
    <property type="entry name" value="autotrns_rpt"/>
    <property type="match status" value="1"/>
</dbReference>
<dbReference type="InterPro" id="IPR005546">
    <property type="entry name" value="Autotransporte_beta"/>
</dbReference>
<dbReference type="Gene3D" id="2.160.20.20">
    <property type="match status" value="2"/>
</dbReference>